<dbReference type="GO" id="GO:0098609">
    <property type="term" value="P:cell-cell adhesion"/>
    <property type="evidence" value="ECO:0007669"/>
    <property type="project" value="TreeGrafter"/>
</dbReference>
<feature type="domain" description="Ig-like" evidence="6">
    <location>
        <begin position="234"/>
        <end position="271"/>
    </location>
</feature>
<feature type="compositionally biased region" description="Low complexity" evidence="4">
    <location>
        <begin position="1033"/>
        <end position="1045"/>
    </location>
</feature>
<dbReference type="SMART" id="SM00409">
    <property type="entry name" value="IG"/>
    <property type="match status" value="3"/>
</dbReference>
<feature type="domain" description="Ig-like" evidence="6">
    <location>
        <begin position="145"/>
        <end position="225"/>
    </location>
</feature>
<dbReference type="InterPro" id="IPR013783">
    <property type="entry name" value="Ig-like_fold"/>
</dbReference>
<dbReference type="InterPro" id="IPR003961">
    <property type="entry name" value="FN3_dom"/>
</dbReference>
<dbReference type="AlphaFoldDB" id="A0A336MLJ9"/>
<dbReference type="InterPro" id="IPR003598">
    <property type="entry name" value="Ig_sub2"/>
</dbReference>
<dbReference type="InterPro" id="IPR036116">
    <property type="entry name" value="FN3_sf"/>
</dbReference>
<dbReference type="InterPro" id="IPR036179">
    <property type="entry name" value="Ig-like_dom_sf"/>
</dbReference>
<dbReference type="PROSITE" id="PS50853">
    <property type="entry name" value="FN3"/>
    <property type="match status" value="1"/>
</dbReference>
<dbReference type="GO" id="GO:0030154">
    <property type="term" value="P:cell differentiation"/>
    <property type="evidence" value="ECO:0007669"/>
    <property type="project" value="UniProtKB-ARBA"/>
</dbReference>
<gene>
    <name evidence="8" type="primary">CSON002777</name>
</gene>
<feature type="region of interest" description="Disordered" evidence="4">
    <location>
        <begin position="1013"/>
        <end position="1104"/>
    </location>
</feature>
<dbReference type="CDD" id="cd00063">
    <property type="entry name" value="FN3"/>
    <property type="match status" value="1"/>
</dbReference>
<dbReference type="InterPro" id="IPR013098">
    <property type="entry name" value="Ig_I-set"/>
</dbReference>
<keyword evidence="5" id="KW-1133">Transmembrane helix</keyword>
<feature type="compositionally biased region" description="Polar residues" evidence="4">
    <location>
        <begin position="430"/>
        <end position="445"/>
    </location>
</feature>
<dbReference type="GO" id="GO:0016020">
    <property type="term" value="C:membrane"/>
    <property type="evidence" value="ECO:0007669"/>
    <property type="project" value="UniProtKB-SubCell"/>
</dbReference>
<reference evidence="8" key="1">
    <citation type="submission" date="2018-07" db="EMBL/GenBank/DDBJ databases">
        <authorList>
            <person name="Quirk P.G."/>
            <person name="Krulwich T.A."/>
        </authorList>
    </citation>
    <scope>NUCLEOTIDE SEQUENCE</scope>
</reference>
<feature type="compositionally biased region" description="Low complexity" evidence="4">
    <location>
        <begin position="1057"/>
        <end position="1069"/>
    </location>
</feature>
<dbReference type="PANTHER" id="PTHR44170">
    <property type="entry name" value="PROTEIN SIDEKICK"/>
    <property type="match status" value="1"/>
</dbReference>
<feature type="compositionally biased region" description="Basic and acidic residues" evidence="4">
    <location>
        <begin position="1094"/>
        <end position="1104"/>
    </location>
</feature>
<dbReference type="SMART" id="SM00060">
    <property type="entry name" value="FN3"/>
    <property type="match status" value="2"/>
</dbReference>
<organism evidence="8">
    <name type="scientific">Culicoides sonorensis</name>
    <name type="common">Biting midge</name>
    <dbReference type="NCBI Taxonomy" id="179676"/>
    <lineage>
        <taxon>Eukaryota</taxon>
        <taxon>Metazoa</taxon>
        <taxon>Ecdysozoa</taxon>
        <taxon>Arthropoda</taxon>
        <taxon>Hexapoda</taxon>
        <taxon>Insecta</taxon>
        <taxon>Pterygota</taxon>
        <taxon>Neoptera</taxon>
        <taxon>Endopterygota</taxon>
        <taxon>Diptera</taxon>
        <taxon>Nematocera</taxon>
        <taxon>Chironomoidea</taxon>
        <taxon>Ceratopogonidae</taxon>
        <taxon>Ceratopogoninae</taxon>
        <taxon>Culicoides</taxon>
        <taxon>Monoculicoides</taxon>
    </lineage>
</organism>
<feature type="transmembrane region" description="Helical" evidence="5">
    <location>
        <begin position="710"/>
        <end position="739"/>
    </location>
</feature>
<sequence>MLNIHLFFFSISRVLQNKREQDAGVYWCEARSAAGSVQSRNATLQIAMLRDEFRIVPPKNTVAIVGGPVILPCSPPRGIPEPSVLWSKDGKSLDLGGKRLSLVDSGSLMISEVQASDAGSYECSAQSMAGSRTAPPAMLKVLAPPTVIRGPHDTEVIEGEGLDLPCELAGDPIPTVSWHREIGSLPDGRSRILLDNTLRIEDARPEDQGQYICKGQNEGGNVSITVMLHVYAVPTFVEAPADVTAKEGETVKMPCRAQGRPRVRVVWDRVGRFTHEEPKISFSTRNDLLSKIKLTPLRTKRNGNNDTLVPSTATTTLRTMAANEENHESRSKREINGLHIVDLHDNTQEQFDDESMRHKRVLTDTISLLDEFDQIMRDKSENLDDTSKSDMEGTIYRRKRTQEEIEEILRAAALSKQQQQQRTKRDISVSGISGTEPSQHLQHFSTPSTISNYLEINENGDLVLRDVTHNDQTDDEEMDMAGIPEPQGSRWGSALNIMITAVVSTSSNSLDVYWETSDNLSPGAVTLYYRPVPNVLPNLNNVSPRGAFKSQSAVLETKEYTLNDLKAYTEYEIFVVAPKGLGGMVSNIRKRRTMPSAPSAPPTDIKVGIINTTAAFVRWSPPPSHLLNGELTGYKIQIKSNATNKLLGQMSLNATTQSVVINSLSPGGRYIARVAGGTAGGYGPYSLPAALHMDPSFIIRPAQSDTSSGLWAAGWVSFIALGALGAILLGGAIFAIIWARKNKRNMKASYPGVTGVTGTMIPDKQHTLWLHGNSLVKPTHSLAQISEYAELTNHQNGTAKIMNNSHPEPYATVTLQRGGGQTSDDSCVKCSQSPSSSEYNAPLREPMNIQDILPPPPDHPYGSYMPINTTNMTIRHNPLNPNPISPQVGRRIPPNPPRWVPNNVMHPNATTMHHHNGMQQHNAMQQHNGMQHNSMPHHPPPIPNFPQNWMQQQRLNAGLDLNPQEVYSENDYESGSVLYEQCYRPENSEFFNRGGEPTEEFYRNVNMEFYGDYYDDEHPATPPGPAPGGDYPNNNSNLRLLGGNNQDSPVNSRKQSRSTASTQSAQSSDTESDDDNADHRWTSRPGRRSRSRSKSNDRKYRTNR</sequence>
<dbReference type="Pfam" id="PF13927">
    <property type="entry name" value="Ig_3"/>
    <property type="match status" value="1"/>
</dbReference>
<dbReference type="InterPro" id="IPR003599">
    <property type="entry name" value="Ig_sub"/>
</dbReference>
<protein>
    <submittedName>
        <fullName evidence="8">CSON002777 protein</fullName>
    </submittedName>
</protein>
<proteinExistence type="predicted"/>
<keyword evidence="5" id="KW-0472">Membrane</keyword>
<feature type="region of interest" description="Disordered" evidence="4">
    <location>
        <begin position="415"/>
        <end position="445"/>
    </location>
</feature>
<name>A0A336MLJ9_CULSO</name>
<dbReference type="PROSITE" id="PS50835">
    <property type="entry name" value="IG_LIKE"/>
    <property type="match status" value="3"/>
</dbReference>
<dbReference type="Pfam" id="PF07679">
    <property type="entry name" value="I-set"/>
    <property type="match status" value="2"/>
</dbReference>
<accession>A0A336MLJ9</accession>
<dbReference type="OMA" id="PTTFWIL"/>
<dbReference type="Gene3D" id="2.60.40.10">
    <property type="entry name" value="Immunoglobulins"/>
    <property type="match status" value="6"/>
</dbReference>
<dbReference type="InterPro" id="IPR007110">
    <property type="entry name" value="Ig-like_dom"/>
</dbReference>
<dbReference type="GO" id="GO:0009653">
    <property type="term" value="P:anatomical structure morphogenesis"/>
    <property type="evidence" value="ECO:0007669"/>
    <property type="project" value="UniProtKB-ARBA"/>
</dbReference>
<evidence type="ECO:0000256" key="2">
    <source>
        <dbReference type="ARBA" id="ARBA00023157"/>
    </source>
</evidence>
<dbReference type="Pfam" id="PF00041">
    <property type="entry name" value="fn3"/>
    <property type="match status" value="1"/>
</dbReference>
<evidence type="ECO:0000256" key="5">
    <source>
        <dbReference type="SAM" id="Phobius"/>
    </source>
</evidence>
<evidence type="ECO:0000256" key="3">
    <source>
        <dbReference type="ARBA" id="ARBA00023319"/>
    </source>
</evidence>
<dbReference type="SMART" id="SM00408">
    <property type="entry name" value="IGc2"/>
    <property type="match status" value="2"/>
</dbReference>
<evidence type="ECO:0000256" key="4">
    <source>
        <dbReference type="SAM" id="MobiDB-lite"/>
    </source>
</evidence>
<feature type="region of interest" description="Disordered" evidence="4">
    <location>
        <begin position="816"/>
        <end position="842"/>
    </location>
</feature>
<dbReference type="VEuPathDB" id="VectorBase:CSON002777"/>
<keyword evidence="2" id="KW-1015">Disulfide bond</keyword>
<dbReference type="SUPFAM" id="SSF49265">
    <property type="entry name" value="Fibronectin type III"/>
    <property type="match status" value="1"/>
</dbReference>
<dbReference type="FunFam" id="2.60.40.10:FF:000032">
    <property type="entry name" value="palladin isoform X1"/>
    <property type="match status" value="1"/>
</dbReference>
<dbReference type="FunFam" id="2.60.40.10:FF:000189">
    <property type="entry name" value="Neogenin isoform 3"/>
    <property type="match status" value="1"/>
</dbReference>
<feature type="domain" description="Ig-like" evidence="6">
    <location>
        <begin position="51"/>
        <end position="140"/>
    </location>
</feature>
<evidence type="ECO:0000313" key="8">
    <source>
        <dbReference type="EMBL" id="SSX30705.1"/>
    </source>
</evidence>
<dbReference type="SUPFAM" id="SSF48726">
    <property type="entry name" value="Immunoglobulin"/>
    <property type="match status" value="3"/>
</dbReference>
<keyword evidence="5" id="KW-0812">Transmembrane</keyword>
<evidence type="ECO:0000256" key="1">
    <source>
        <dbReference type="ARBA" id="ARBA00022737"/>
    </source>
</evidence>
<keyword evidence="3" id="KW-0393">Immunoglobulin domain</keyword>
<dbReference type="PANTHER" id="PTHR44170:SF60">
    <property type="entry name" value="ROUNDABOUT HOMOLOG 1"/>
    <property type="match status" value="1"/>
</dbReference>
<feature type="compositionally biased region" description="Low complexity" evidence="4">
    <location>
        <begin position="828"/>
        <end position="837"/>
    </location>
</feature>
<evidence type="ECO:0000259" key="6">
    <source>
        <dbReference type="PROSITE" id="PS50835"/>
    </source>
</evidence>
<feature type="domain" description="Fibronectin type-III" evidence="7">
    <location>
        <begin position="601"/>
        <end position="696"/>
    </location>
</feature>
<dbReference type="EMBL" id="UFQT01001468">
    <property type="protein sequence ID" value="SSX30705.1"/>
    <property type="molecule type" value="Genomic_DNA"/>
</dbReference>
<evidence type="ECO:0000259" key="7">
    <source>
        <dbReference type="PROSITE" id="PS50853"/>
    </source>
</evidence>
<keyword evidence="1" id="KW-0677">Repeat</keyword>